<dbReference type="HOGENOM" id="CLU_2962313_0_0_1"/>
<sequence length="59" mass="6713">MSSFINPRSVNTYLSGIANKLEPHYPGIRTIRTHPLMVRTPQAVRCKKRFATDVLRLCG</sequence>
<dbReference type="GeneID" id="18811307"/>
<reference evidence="1" key="1">
    <citation type="submission" date="2011-04" db="EMBL/GenBank/DDBJ databases">
        <title>Evolution of plant cell wall degrading machinery underlies the functional diversity of forest fungi.</title>
        <authorList>
            <consortium name="US DOE Joint Genome Institute (JGI-PGF)"/>
            <person name="Eastwood D.C."/>
            <person name="Floudas D."/>
            <person name="Binder M."/>
            <person name="Majcherczyk A."/>
            <person name="Schneider P."/>
            <person name="Aerts A."/>
            <person name="Asiegbu F.O."/>
            <person name="Baker S.E."/>
            <person name="Barry K."/>
            <person name="Bendiksby M."/>
            <person name="Blumentritt M."/>
            <person name="Coutinho P.M."/>
            <person name="Cullen D."/>
            <person name="Cullen D."/>
            <person name="Gathman A."/>
            <person name="Goodell B."/>
            <person name="Henrissat B."/>
            <person name="Ihrmark K."/>
            <person name="Kauserud H."/>
            <person name="Kohler A."/>
            <person name="LaButti K."/>
            <person name="Lapidus A."/>
            <person name="Lavin J.L."/>
            <person name="Lee Y.-H."/>
            <person name="Lindquist E."/>
            <person name="Lilly W."/>
            <person name="Lucas S."/>
            <person name="Morin E."/>
            <person name="Murat C."/>
            <person name="Oguiza J.A."/>
            <person name="Park J."/>
            <person name="Pisabarro A.G."/>
            <person name="Riley R."/>
            <person name="Rosling A."/>
            <person name="Salamov A."/>
            <person name="Schmidt O."/>
            <person name="Schmutz J."/>
            <person name="Skrede I."/>
            <person name="Stenlid J."/>
            <person name="Wiebenga A."/>
            <person name="Xie X."/>
            <person name="Kues U."/>
            <person name="Hibbett D.S."/>
            <person name="Hoffmeister D."/>
            <person name="Hogberg N."/>
            <person name="Martin F."/>
            <person name="Grigoriev I.V."/>
            <person name="Watkinson S.C."/>
        </authorList>
    </citation>
    <scope>NUCLEOTIDE SEQUENCE</scope>
    <source>
        <strain evidence="1">S7.9</strain>
    </source>
</reference>
<dbReference type="OrthoDB" id="5598396at2759"/>
<dbReference type="KEGG" id="sla:SERLADRAFT_388052"/>
<proteinExistence type="predicted"/>
<organism>
    <name type="scientific">Serpula lacrymans var. lacrymans (strain S7.9)</name>
    <name type="common">Dry rot fungus</name>
    <dbReference type="NCBI Taxonomy" id="578457"/>
    <lineage>
        <taxon>Eukaryota</taxon>
        <taxon>Fungi</taxon>
        <taxon>Dikarya</taxon>
        <taxon>Basidiomycota</taxon>
        <taxon>Agaricomycotina</taxon>
        <taxon>Agaricomycetes</taxon>
        <taxon>Agaricomycetidae</taxon>
        <taxon>Boletales</taxon>
        <taxon>Coniophorineae</taxon>
        <taxon>Serpulaceae</taxon>
        <taxon>Serpula</taxon>
    </lineage>
</organism>
<dbReference type="EMBL" id="GL945433">
    <property type="protein sequence ID" value="EGO25690.1"/>
    <property type="molecule type" value="Genomic_DNA"/>
</dbReference>
<gene>
    <name evidence="1" type="ORF">SERLADRAFT_388052</name>
</gene>
<accession>F8NTL8</accession>
<protein>
    <submittedName>
        <fullName evidence="1">Uncharacterized protein</fullName>
    </submittedName>
</protein>
<dbReference type="Proteomes" id="UP000008064">
    <property type="component" value="Unassembled WGS sequence"/>
</dbReference>
<evidence type="ECO:0000313" key="1">
    <source>
        <dbReference type="EMBL" id="EGO25690.1"/>
    </source>
</evidence>
<name>F8NTL8_SERL9</name>
<dbReference type="RefSeq" id="XP_007317812.1">
    <property type="nucleotide sequence ID" value="XM_007317750.1"/>
</dbReference>
<dbReference type="AlphaFoldDB" id="F8NTL8"/>